<dbReference type="AlphaFoldDB" id="A0A841KUP1"/>
<dbReference type="GO" id="GO:0019303">
    <property type="term" value="P:D-ribose catabolic process"/>
    <property type="evidence" value="ECO:0007669"/>
    <property type="project" value="UniProtKB-UniRule"/>
</dbReference>
<dbReference type="EMBL" id="JACHEN010000011">
    <property type="protein sequence ID" value="MBB6215918.1"/>
    <property type="molecule type" value="Genomic_DNA"/>
</dbReference>
<comment type="subunit">
    <text evidence="6">Homodecamer.</text>
</comment>
<dbReference type="GO" id="GO:0048029">
    <property type="term" value="F:monosaccharide binding"/>
    <property type="evidence" value="ECO:0007669"/>
    <property type="project" value="InterPro"/>
</dbReference>
<dbReference type="GO" id="GO:0016872">
    <property type="term" value="F:intramolecular lyase activity"/>
    <property type="evidence" value="ECO:0007669"/>
    <property type="project" value="UniProtKB-UniRule"/>
</dbReference>
<feature type="binding site" evidence="6">
    <location>
        <position position="28"/>
    </location>
    <ligand>
        <name>substrate</name>
    </ligand>
</feature>
<dbReference type="InterPro" id="IPR007721">
    <property type="entry name" value="RbsD_FucU"/>
</dbReference>
<comment type="pathway">
    <text evidence="6">Carbohydrate metabolism; D-ribose degradation; D-ribose 5-phosphate from beta-D-ribopyranose: step 1/2.</text>
</comment>
<dbReference type="Pfam" id="PF05025">
    <property type="entry name" value="RbsD_FucU"/>
    <property type="match status" value="1"/>
</dbReference>
<dbReference type="Gene3D" id="3.40.1650.10">
    <property type="entry name" value="RbsD-like domain"/>
    <property type="match status" value="1"/>
</dbReference>
<evidence type="ECO:0000313" key="7">
    <source>
        <dbReference type="EMBL" id="MBB6215918.1"/>
    </source>
</evidence>
<evidence type="ECO:0000256" key="1">
    <source>
        <dbReference type="ARBA" id="ARBA00000223"/>
    </source>
</evidence>
<dbReference type="NCBIfam" id="NF008761">
    <property type="entry name" value="PRK11797.1"/>
    <property type="match status" value="1"/>
</dbReference>
<keyword evidence="4 6" id="KW-0413">Isomerase</keyword>
<evidence type="ECO:0000256" key="6">
    <source>
        <dbReference type="HAMAP-Rule" id="MF_01661"/>
    </source>
</evidence>
<organism evidence="7 8">
    <name type="scientific">Anaerosolibacter carboniphilus</name>
    <dbReference type="NCBI Taxonomy" id="1417629"/>
    <lineage>
        <taxon>Bacteria</taxon>
        <taxon>Bacillati</taxon>
        <taxon>Bacillota</taxon>
        <taxon>Clostridia</taxon>
        <taxon>Peptostreptococcales</taxon>
        <taxon>Thermotaleaceae</taxon>
        <taxon>Anaerosolibacter</taxon>
    </lineage>
</organism>
<dbReference type="Proteomes" id="UP000579281">
    <property type="component" value="Unassembled WGS sequence"/>
</dbReference>
<protein>
    <recommendedName>
        <fullName evidence="2 6">D-ribose pyranase</fullName>
        <ecNumber evidence="2 6">5.4.99.62</ecNumber>
    </recommendedName>
</protein>
<comment type="similarity">
    <text evidence="6">Belongs to the RbsD / FucU family. RbsD subfamily.</text>
</comment>
<evidence type="ECO:0000256" key="5">
    <source>
        <dbReference type="ARBA" id="ARBA00023277"/>
    </source>
</evidence>
<feature type="binding site" evidence="6">
    <location>
        <position position="106"/>
    </location>
    <ligand>
        <name>substrate</name>
    </ligand>
</feature>
<keyword evidence="5 6" id="KW-0119">Carbohydrate metabolism</keyword>
<dbReference type="GO" id="GO:0005829">
    <property type="term" value="C:cytosol"/>
    <property type="evidence" value="ECO:0007669"/>
    <property type="project" value="TreeGrafter"/>
</dbReference>
<evidence type="ECO:0000256" key="4">
    <source>
        <dbReference type="ARBA" id="ARBA00023235"/>
    </source>
</evidence>
<comment type="caution">
    <text evidence="7">The sequence shown here is derived from an EMBL/GenBank/DDBJ whole genome shotgun (WGS) entry which is preliminary data.</text>
</comment>
<sequence length="139" mass="15905">MKKSILINSEISYAIAKMGHKDMLTICDSGLPIPKEVERIDISLRQGIPTFIETLETVLEELRIEEVIIAKETKEVSPLLYERIKEIIEKVENKERINVKITEVDHELFKTITKESACIVRTGEYTPYANIILKSGVVF</sequence>
<reference evidence="7 8" key="1">
    <citation type="submission" date="2020-08" db="EMBL/GenBank/DDBJ databases">
        <title>Genomic Encyclopedia of Type Strains, Phase IV (KMG-IV): sequencing the most valuable type-strain genomes for metagenomic binning, comparative biology and taxonomic classification.</title>
        <authorList>
            <person name="Goeker M."/>
        </authorList>
    </citation>
    <scope>NUCLEOTIDE SEQUENCE [LARGE SCALE GENOMIC DNA]</scope>
    <source>
        <strain evidence="7 8">DSM 103526</strain>
    </source>
</reference>
<evidence type="ECO:0000313" key="8">
    <source>
        <dbReference type="Proteomes" id="UP000579281"/>
    </source>
</evidence>
<comment type="catalytic activity">
    <reaction evidence="1 6">
        <text>beta-D-ribopyranose = beta-D-ribofuranose</text>
        <dbReference type="Rhea" id="RHEA:25432"/>
        <dbReference type="ChEBI" id="CHEBI:27476"/>
        <dbReference type="ChEBI" id="CHEBI:47002"/>
        <dbReference type="EC" id="5.4.99.62"/>
    </reaction>
</comment>
<keyword evidence="8" id="KW-1185">Reference proteome</keyword>
<dbReference type="PANTHER" id="PTHR37831:SF1">
    <property type="entry name" value="D-RIBOSE PYRANASE"/>
    <property type="match status" value="1"/>
</dbReference>
<feature type="binding site" evidence="6">
    <location>
        <begin position="128"/>
        <end position="130"/>
    </location>
    <ligand>
        <name>substrate</name>
    </ligand>
</feature>
<proteinExistence type="inferred from homology"/>
<dbReference type="GO" id="GO:0062193">
    <property type="term" value="F:D-ribose pyranase activity"/>
    <property type="evidence" value="ECO:0007669"/>
    <property type="project" value="UniProtKB-EC"/>
</dbReference>
<evidence type="ECO:0000256" key="3">
    <source>
        <dbReference type="ARBA" id="ARBA00022490"/>
    </source>
</evidence>
<feature type="active site" description="Proton donor" evidence="6">
    <location>
        <position position="20"/>
    </location>
</feature>
<dbReference type="HAMAP" id="MF_01661">
    <property type="entry name" value="D_rib_pyranase"/>
    <property type="match status" value="1"/>
</dbReference>
<comment type="subcellular location">
    <subcellularLocation>
        <location evidence="6">Cytoplasm</location>
    </subcellularLocation>
</comment>
<name>A0A841KUP1_9FIRM</name>
<dbReference type="InterPro" id="IPR023064">
    <property type="entry name" value="D-ribose_pyranase"/>
</dbReference>
<dbReference type="InterPro" id="IPR023750">
    <property type="entry name" value="RbsD-like_sf"/>
</dbReference>
<dbReference type="SUPFAM" id="SSF102546">
    <property type="entry name" value="RbsD-like"/>
    <property type="match status" value="1"/>
</dbReference>
<comment type="function">
    <text evidence="6">Catalyzes the interconversion of beta-pyran and beta-furan forms of D-ribose.</text>
</comment>
<evidence type="ECO:0000256" key="2">
    <source>
        <dbReference type="ARBA" id="ARBA00012862"/>
    </source>
</evidence>
<dbReference type="UniPathway" id="UPA00916">
    <property type="reaction ID" value="UER00888"/>
</dbReference>
<dbReference type="RefSeq" id="WP_184310471.1">
    <property type="nucleotide sequence ID" value="NZ_JACHEN010000011.1"/>
</dbReference>
<gene>
    <name evidence="6" type="primary">rbsD</name>
    <name evidence="7" type="ORF">HNQ80_002009</name>
</gene>
<dbReference type="PANTHER" id="PTHR37831">
    <property type="entry name" value="D-RIBOSE PYRANASE"/>
    <property type="match status" value="1"/>
</dbReference>
<accession>A0A841KUP1</accession>
<dbReference type="EC" id="5.4.99.62" evidence="2 6"/>
<keyword evidence="3 6" id="KW-0963">Cytoplasm</keyword>